<dbReference type="PROSITE" id="PS51420">
    <property type="entry name" value="RHO"/>
    <property type="match status" value="1"/>
</dbReference>
<dbReference type="SUPFAM" id="SSF52540">
    <property type="entry name" value="P-loop containing nucleoside triphosphate hydrolases"/>
    <property type="match status" value="1"/>
</dbReference>
<dbReference type="PROSITE" id="PS51419">
    <property type="entry name" value="RAB"/>
    <property type="match status" value="1"/>
</dbReference>
<dbReference type="SMART" id="SM00173">
    <property type="entry name" value="RAS"/>
    <property type="match status" value="1"/>
</dbReference>
<dbReference type="OrthoDB" id="26525at2759"/>
<dbReference type="Gene3D" id="3.40.50.300">
    <property type="entry name" value="P-loop containing nucleotide triphosphate hydrolases"/>
    <property type="match status" value="1"/>
</dbReference>
<evidence type="ECO:0000256" key="4">
    <source>
        <dbReference type="SAM" id="MobiDB-lite"/>
    </source>
</evidence>
<dbReference type="FunFam" id="3.40.50.300:FF:001204">
    <property type="entry name" value="Small GTP-binding protein, putative"/>
    <property type="match status" value="1"/>
</dbReference>
<comment type="caution">
    <text evidence="5">The sequence shown here is derived from an EMBL/GenBank/DDBJ whole genome shotgun (WGS) entry which is preliminary data.</text>
</comment>
<proteinExistence type="predicted"/>
<evidence type="ECO:0000313" key="6">
    <source>
        <dbReference type="Proteomes" id="UP001149090"/>
    </source>
</evidence>
<dbReference type="PANTHER" id="PTHR47977">
    <property type="entry name" value="RAS-RELATED PROTEIN RAB"/>
    <property type="match status" value="1"/>
</dbReference>
<reference evidence="5" key="1">
    <citation type="submission" date="2022-10" db="EMBL/GenBank/DDBJ databases">
        <title>Novel sulphate-reducing endosymbionts in the free-living metamonad Anaeramoeba.</title>
        <authorList>
            <person name="Jerlstrom-Hultqvist J."/>
            <person name="Cepicka I."/>
            <person name="Gallot-Lavallee L."/>
            <person name="Salas-Leiva D."/>
            <person name="Curtis B.A."/>
            <person name="Zahonova K."/>
            <person name="Pipaliya S."/>
            <person name="Dacks J."/>
            <person name="Roger A.J."/>
        </authorList>
    </citation>
    <scope>NUCLEOTIDE SEQUENCE</scope>
    <source>
        <strain evidence="5">BMAN</strain>
    </source>
</reference>
<dbReference type="GO" id="GO:0005525">
    <property type="term" value="F:GTP binding"/>
    <property type="evidence" value="ECO:0007669"/>
    <property type="project" value="UniProtKB-KW"/>
</dbReference>
<organism evidence="5 6">
    <name type="scientific">Anaeramoeba ignava</name>
    <name type="common">Anaerobic marine amoeba</name>
    <dbReference type="NCBI Taxonomy" id="1746090"/>
    <lineage>
        <taxon>Eukaryota</taxon>
        <taxon>Metamonada</taxon>
        <taxon>Anaeramoebidae</taxon>
        <taxon>Anaeramoeba</taxon>
    </lineage>
</organism>
<feature type="coiled-coil region" evidence="3">
    <location>
        <begin position="121"/>
        <end position="148"/>
    </location>
</feature>
<dbReference type="Proteomes" id="UP001149090">
    <property type="component" value="Unassembled WGS sequence"/>
</dbReference>
<dbReference type="CDD" id="cd00154">
    <property type="entry name" value="Rab"/>
    <property type="match status" value="1"/>
</dbReference>
<dbReference type="SMART" id="SM00175">
    <property type="entry name" value="RAB"/>
    <property type="match status" value="1"/>
</dbReference>
<dbReference type="OMA" id="FARGCES"/>
<protein>
    <submittedName>
        <fullName evidence="5">Ras-related protein rab-30</fullName>
    </submittedName>
</protein>
<dbReference type="InterPro" id="IPR050227">
    <property type="entry name" value="Rab"/>
</dbReference>
<keyword evidence="1" id="KW-0547">Nucleotide-binding</keyword>
<dbReference type="PRINTS" id="PR00449">
    <property type="entry name" value="RASTRNSFRMNG"/>
</dbReference>
<evidence type="ECO:0000313" key="5">
    <source>
        <dbReference type="EMBL" id="KAJ5076545.1"/>
    </source>
</evidence>
<dbReference type="InterPro" id="IPR001806">
    <property type="entry name" value="Small_GTPase"/>
</dbReference>
<accession>A0A9Q0LRE6</accession>
<name>A0A9Q0LRE6_ANAIG</name>
<feature type="compositionally biased region" description="Polar residues" evidence="4">
    <location>
        <begin position="171"/>
        <end position="180"/>
    </location>
</feature>
<keyword evidence="6" id="KW-1185">Reference proteome</keyword>
<evidence type="ECO:0000256" key="2">
    <source>
        <dbReference type="ARBA" id="ARBA00023134"/>
    </source>
</evidence>
<evidence type="ECO:0000256" key="3">
    <source>
        <dbReference type="SAM" id="Coils"/>
    </source>
</evidence>
<sequence>MSFDFLFKVVLVGAAGVGKTSLINRYVDNVFVHDSTTTIGLDFKTKDIQMDDKKTRLQIWDTAGQEKYQISFSSSIYKNADVVIIVFDLTYEDSLSKVDDFIKGIENNSKKDPLFAIVGNKSDLENQIEDVEQKIEDLLKEREFKFVKTSAKEGTNVNELFFDIAKELKENQPQNQQSKTIVLKDSDNQNSKSKKKCC</sequence>
<dbReference type="PROSITE" id="PS51421">
    <property type="entry name" value="RAS"/>
    <property type="match status" value="1"/>
</dbReference>
<evidence type="ECO:0000256" key="1">
    <source>
        <dbReference type="ARBA" id="ARBA00022741"/>
    </source>
</evidence>
<keyword evidence="3" id="KW-0175">Coiled coil</keyword>
<gene>
    <name evidence="5" type="ORF">M0811_06125</name>
</gene>
<dbReference type="GO" id="GO:0003924">
    <property type="term" value="F:GTPase activity"/>
    <property type="evidence" value="ECO:0007669"/>
    <property type="project" value="InterPro"/>
</dbReference>
<dbReference type="AlphaFoldDB" id="A0A9Q0LRE6"/>
<feature type="region of interest" description="Disordered" evidence="4">
    <location>
        <begin position="171"/>
        <end position="198"/>
    </location>
</feature>
<dbReference type="EMBL" id="JAPDFW010000060">
    <property type="protein sequence ID" value="KAJ5076545.1"/>
    <property type="molecule type" value="Genomic_DNA"/>
</dbReference>
<dbReference type="InterPro" id="IPR027417">
    <property type="entry name" value="P-loop_NTPase"/>
</dbReference>
<dbReference type="NCBIfam" id="TIGR00231">
    <property type="entry name" value="small_GTP"/>
    <property type="match status" value="1"/>
</dbReference>
<dbReference type="SMART" id="SM00174">
    <property type="entry name" value="RHO"/>
    <property type="match status" value="1"/>
</dbReference>
<keyword evidence="2" id="KW-0342">GTP-binding</keyword>
<dbReference type="Pfam" id="PF00071">
    <property type="entry name" value="Ras"/>
    <property type="match status" value="1"/>
</dbReference>
<dbReference type="InterPro" id="IPR005225">
    <property type="entry name" value="Small_GTP-bd"/>
</dbReference>